<dbReference type="Gene3D" id="3.30.750.44">
    <property type="match status" value="1"/>
</dbReference>
<evidence type="ECO:0000313" key="9">
    <source>
        <dbReference type="EMBL" id="TYR98865.1"/>
    </source>
</evidence>
<evidence type="ECO:0000256" key="6">
    <source>
        <dbReference type="ARBA" id="ARBA00066637"/>
    </source>
</evidence>
<keyword evidence="4 7" id="KW-0720">Serine protease</keyword>
<evidence type="ECO:0000256" key="4">
    <source>
        <dbReference type="ARBA" id="ARBA00022825"/>
    </source>
</evidence>
<reference evidence="9 10" key="1">
    <citation type="submission" date="2019-08" db="EMBL/GenBank/DDBJ databases">
        <title>Bacillus genomes from the desert of Cuatro Cienegas, Coahuila.</title>
        <authorList>
            <person name="Olmedo-Alvarez G."/>
        </authorList>
    </citation>
    <scope>NUCLEOTIDE SEQUENCE [LARGE SCALE GENOMIC DNA]</scope>
    <source>
        <strain evidence="9 10">CH128b_4D</strain>
    </source>
</reference>
<keyword evidence="2 7" id="KW-0645">Protease</keyword>
<evidence type="ECO:0000313" key="10">
    <source>
        <dbReference type="Proteomes" id="UP000325182"/>
    </source>
</evidence>
<comment type="caution">
    <text evidence="9">The sequence shown here is derived from an EMBL/GenBank/DDBJ whole genome shotgun (WGS) entry which is preliminary data.</text>
</comment>
<dbReference type="SMART" id="SM00245">
    <property type="entry name" value="TSPc"/>
    <property type="match status" value="1"/>
</dbReference>
<dbReference type="FunFam" id="2.30.42.10:FF:000063">
    <property type="entry name" value="Peptidase, S41 family"/>
    <property type="match status" value="1"/>
</dbReference>
<dbReference type="InterPro" id="IPR036365">
    <property type="entry name" value="PGBD-like_sf"/>
</dbReference>
<dbReference type="PANTHER" id="PTHR32060:SF29">
    <property type="entry name" value="CARBOXY-TERMINAL PROCESSING PROTEASE CTPB"/>
    <property type="match status" value="1"/>
</dbReference>
<dbReference type="InterPro" id="IPR004447">
    <property type="entry name" value="Peptidase_S41A"/>
</dbReference>
<dbReference type="PROSITE" id="PS50106">
    <property type="entry name" value="PDZ"/>
    <property type="match status" value="1"/>
</dbReference>
<sequence>MEQRKGLIIIAAASLLAGAGGMYGGMSLLDAFERDAENGVAIEGGPLSDRLHKVEVAYDLIADKYVEEVDKGELVEGAIQGMLATLEDPYSVYMDAKTASQFNDSLGSSFQGIGAEITVMDGKLLIVAPFKDSPAEKAGLRPNDQILKVDGEDITGLDLYEATLKIRGEKGSKVELEIKREGLSNPVNVSVKRDEIPLETVHSDIKNENGKHYGVIEVSSFSENTSKDFKKQLSELEEKGLAGLVIDVRGNPGGLLSSVNEMLEVLVTEEKPYVQVQERNGETLKYFSENKEKKAYPITVLVDEGSASASEILAGALKEAGDYPLIGTKTFGKGTVQQPVPMGDGSNIKLTMFKWLTPEGNWIHKKGIEPDIPVKQPAYFYAHPLEAEKPLVREMNNEQVKNAQQMLEGLGYKTARSDGYFNTTTEAAVKSFQKKHELEANGKIDSETAAKLQEEIYQAVKDEKNDVQLKAALEYLKRLN</sequence>
<name>A0A5D4MCX0_9BACI</name>
<dbReference type="InterPro" id="IPR005151">
    <property type="entry name" value="Tail-specific_protease"/>
</dbReference>
<dbReference type="Pfam" id="PF01471">
    <property type="entry name" value="PG_binding_1"/>
    <property type="match status" value="1"/>
</dbReference>
<dbReference type="GO" id="GO:0006508">
    <property type="term" value="P:proteolysis"/>
    <property type="evidence" value="ECO:0007669"/>
    <property type="project" value="UniProtKB-KW"/>
</dbReference>
<evidence type="ECO:0000256" key="7">
    <source>
        <dbReference type="RuleBase" id="RU004404"/>
    </source>
</evidence>
<dbReference type="CDD" id="cd07560">
    <property type="entry name" value="Peptidase_S41_CPP"/>
    <property type="match status" value="1"/>
</dbReference>
<dbReference type="InterPro" id="IPR001478">
    <property type="entry name" value="PDZ"/>
</dbReference>
<dbReference type="Pfam" id="PF13180">
    <property type="entry name" value="PDZ_2"/>
    <property type="match status" value="1"/>
</dbReference>
<dbReference type="InterPro" id="IPR036034">
    <property type="entry name" value="PDZ_sf"/>
</dbReference>
<keyword evidence="3 7" id="KW-0378">Hydrolase</keyword>
<dbReference type="SUPFAM" id="SSF47090">
    <property type="entry name" value="PGBD-like"/>
    <property type="match status" value="1"/>
</dbReference>
<dbReference type="Gene3D" id="2.30.42.10">
    <property type="match status" value="1"/>
</dbReference>
<dbReference type="Gene3D" id="3.90.226.10">
    <property type="entry name" value="2-enoyl-CoA Hydratase, Chain A, domain 1"/>
    <property type="match status" value="1"/>
</dbReference>
<dbReference type="EMBL" id="VTEG01000008">
    <property type="protein sequence ID" value="TYR98865.1"/>
    <property type="molecule type" value="Genomic_DNA"/>
</dbReference>
<accession>A0A5D4MCX0</accession>
<evidence type="ECO:0000256" key="2">
    <source>
        <dbReference type="ARBA" id="ARBA00022670"/>
    </source>
</evidence>
<dbReference type="CDD" id="cd06782">
    <property type="entry name" value="cpPDZ_CPP-like"/>
    <property type="match status" value="1"/>
</dbReference>
<dbReference type="GO" id="GO:0030288">
    <property type="term" value="C:outer membrane-bounded periplasmic space"/>
    <property type="evidence" value="ECO:0007669"/>
    <property type="project" value="TreeGrafter"/>
</dbReference>
<dbReference type="AlphaFoldDB" id="A0A5D4MCX0"/>
<dbReference type="NCBIfam" id="TIGR00225">
    <property type="entry name" value="prc"/>
    <property type="match status" value="1"/>
</dbReference>
<evidence type="ECO:0000256" key="5">
    <source>
        <dbReference type="ARBA" id="ARBA00051784"/>
    </source>
</evidence>
<dbReference type="Pfam" id="PF03572">
    <property type="entry name" value="Peptidase_S41"/>
    <property type="match status" value="1"/>
</dbReference>
<dbReference type="InterPro" id="IPR002477">
    <property type="entry name" value="Peptidoglycan-bd-like"/>
</dbReference>
<dbReference type="SUPFAM" id="SSF50156">
    <property type="entry name" value="PDZ domain-like"/>
    <property type="match status" value="1"/>
</dbReference>
<dbReference type="Pfam" id="PF22694">
    <property type="entry name" value="CtpB_N-like"/>
    <property type="match status" value="1"/>
</dbReference>
<dbReference type="RefSeq" id="WP_148954112.1">
    <property type="nucleotide sequence ID" value="NZ_VTEG01000008.1"/>
</dbReference>
<dbReference type="EC" id="3.4.21.102" evidence="6"/>
<dbReference type="GO" id="GO:0007165">
    <property type="term" value="P:signal transduction"/>
    <property type="evidence" value="ECO:0007669"/>
    <property type="project" value="TreeGrafter"/>
</dbReference>
<dbReference type="InterPro" id="IPR055210">
    <property type="entry name" value="CtpA/B_N"/>
</dbReference>
<dbReference type="GO" id="GO:0004252">
    <property type="term" value="F:serine-type endopeptidase activity"/>
    <property type="evidence" value="ECO:0007669"/>
    <property type="project" value="UniProtKB-EC"/>
</dbReference>
<dbReference type="SMART" id="SM00228">
    <property type="entry name" value="PDZ"/>
    <property type="match status" value="1"/>
</dbReference>
<proteinExistence type="inferred from homology"/>
<comment type="catalytic activity">
    <reaction evidence="5">
        <text>The enzyme shows specific recognition of a C-terminal tripeptide, Xaa-Yaa-Zaa, in which Xaa is preferably Ala or Leu, Yaa is preferably Ala or Tyr, and Zaa is preferably Ala, but then cleaves at a variable distance from the C-terminus. A typical cleavage is -Ala-Ala-|-Arg-Ala-Ala-Lys-Glu-Asn-Tyr-Ala-Leu-Ala-Ala.</text>
        <dbReference type="EC" id="3.4.21.102"/>
    </reaction>
</comment>
<dbReference type="InterPro" id="IPR029045">
    <property type="entry name" value="ClpP/crotonase-like_dom_sf"/>
</dbReference>
<evidence type="ECO:0000256" key="3">
    <source>
        <dbReference type="ARBA" id="ARBA00022801"/>
    </source>
</evidence>
<dbReference type="Gene3D" id="1.10.101.10">
    <property type="entry name" value="PGBD-like superfamily/PGBD"/>
    <property type="match status" value="1"/>
</dbReference>
<feature type="domain" description="PDZ" evidence="8">
    <location>
        <begin position="91"/>
        <end position="167"/>
    </location>
</feature>
<dbReference type="SUPFAM" id="SSF52096">
    <property type="entry name" value="ClpP/crotonase"/>
    <property type="match status" value="1"/>
</dbReference>
<dbReference type="PANTHER" id="PTHR32060">
    <property type="entry name" value="TAIL-SPECIFIC PROTEASE"/>
    <property type="match status" value="1"/>
</dbReference>
<dbReference type="FunFam" id="3.30.750.44:FF:000001">
    <property type="entry name" value="S41 family peptidase"/>
    <property type="match status" value="1"/>
</dbReference>
<dbReference type="Proteomes" id="UP000325182">
    <property type="component" value="Unassembled WGS sequence"/>
</dbReference>
<organism evidence="9 10">
    <name type="scientific">Rossellomorea vietnamensis</name>
    <dbReference type="NCBI Taxonomy" id="218284"/>
    <lineage>
        <taxon>Bacteria</taxon>
        <taxon>Bacillati</taxon>
        <taxon>Bacillota</taxon>
        <taxon>Bacilli</taxon>
        <taxon>Bacillales</taxon>
        <taxon>Bacillaceae</taxon>
        <taxon>Rossellomorea</taxon>
    </lineage>
</organism>
<evidence type="ECO:0000259" key="8">
    <source>
        <dbReference type="PROSITE" id="PS50106"/>
    </source>
</evidence>
<dbReference type="InterPro" id="IPR036366">
    <property type="entry name" value="PGBDSf"/>
</dbReference>
<comment type="similarity">
    <text evidence="1 7">Belongs to the peptidase S41A family.</text>
</comment>
<protein>
    <recommendedName>
        <fullName evidence="6">C-terminal processing peptidase</fullName>
        <ecNumber evidence="6">3.4.21.102</ecNumber>
    </recommendedName>
</protein>
<evidence type="ECO:0000256" key="1">
    <source>
        <dbReference type="ARBA" id="ARBA00009179"/>
    </source>
</evidence>
<gene>
    <name evidence="9" type="ORF">FZC84_12630</name>
</gene>